<dbReference type="AlphaFoldDB" id="A0A0S6VY43"/>
<sequence length="121" mass="13468">MNRVDIHVEKVGFHSDTVIVRIDGPLDTVASYNFQEKMERLLQSGVCKFVVNLEHLEYISSAGIGIFPGLSQDLKQKNGGLVFANVSPKIVKLFEMIGLTTIFPIRGTTEEALKEFLPDES</sequence>
<dbReference type="PANTHER" id="PTHR33495">
    <property type="entry name" value="ANTI-SIGMA FACTOR ANTAGONIST TM_1081-RELATED-RELATED"/>
    <property type="match status" value="1"/>
</dbReference>
<dbReference type="STRING" id="1499966.U14_02034"/>
<dbReference type="InterPro" id="IPR003658">
    <property type="entry name" value="Anti-sigma_ant"/>
</dbReference>
<dbReference type="EMBL" id="DF820456">
    <property type="protein sequence ID" value="GAK50793.1"/>
    <property type="molecule type" value="Genomic_DNA"/>
</dbReference>
<comment type="similarity">
    <text evidence="1 2">Belongs to the anti-sigma-factor antagonist family.</text>
</comment>
<dbReference type="HOGENOM" id="CLU_115403_9_3_0"/>
<dbReference type="PANTHER" id="PTHR33495:SF2">
    <property type="entry name" value="ANTI-SIGMA FACTOR ANTAGONIST TM_1081-RELATED"/>
    <property type="match status" value="1"/>
</dbReference>
<evidence type="ECO:0000256" key="2">
    <source>
        <dbReference type="RuleBase" id="RU003749"/>
    </source>
</evidence>
<dbReference type="InterPro" id="IPR036513">
    <property type="entry name" value="STAS_dom_sf"/>
</dbReference>
<dbReference type="SUPFAM" id="SSF52091">
    <property type="entry name" value="SpoIIaa-like"/>
    <property type="match status" value="1"/>
</dbReference>
<keyword evidence="5" id="KW-1185">Reference proteome</keyword>
<dbReference type="InterPro" id="IPR002645">
    <property type="entry name" value="STAS_dom"/>
</dbReference>
<dbReference type="Gene3D" id="3.30.750.24">
    <property type="entry name" value="STAS domain"/>
    <property type="match status" value="1"/>
</dbReference>
<dbReference type="PROSITE" id="PS50801">
    <property type="entry name" value="STAS"/>
    <property type="match status" value="1"/>
</dbReference>
<feature type="domain" description="STAS" evidence="3">
    <location>
        <begin position="16"/>
        <end position="116"/>
    </location>
</feature>
<evidence type="ECO:0000256" key="1">
    <source>
        <dbReference type="ARBA" id="ARBA00009013"/>
    </source>
</evidence>
<reference evidence="4" key="1">
    <citation type="journal article" date="2015" name="PeerJ">
        <title>First genomic representation of candidate bacterial phylum KSB3 points to enhanced environmental sensing as a trigger of wastewater bulking.</title>
        <authorList>
            <person name="Sekiguchi Y."/>
            <person name="Ohashi A."/>
            <person name="Parks D.H."/>
            <person name="Yamauchi T."/>
            <person name="Tyson G.W."/>
            <person name="Hugenholtz P."/>
        </authorList>
    </citation>
    <scope>NUCLEOTIDE SEQUENCE [LARGE SCALE GENOMIC DNA]</scope>
</reference>
<dbReference type="NCBIfam" id="TIGR00377">
    <property type="entry name" value="ant_ant_sig"/>
    <property type="match status" value="1"/>
</dbReference>
<accession>A0A0S6VY43</accession>
<dbReference type="GO" id="GO:0043856">
    <property type="term" value="F:anti-sigma factor antagonist activity"/>
    <property type="evidence" value="ECO:0007669"/>
    <property type="project" value="InterPro"/>
</dbReference>
<evidence type="ECO:0000313" key="4">
    <source>
        <dbReference type="EMBL" id="GAK50793.1"/>
    </source>
</evidence>
<organism evidence="4">
    <name type="scientific">Candidatus Moduliflexus flocculans</name>
    <dbReference type="NCBI Taxonomy" id="1499966"/>
    <lineage>
        <taxon>Bacteria</taxon>
        <taxon>Candidatus Moduliflexota</taxon>
        <taxon>Candidatus Moduliflexia</taxon>
        <taxon>Candidatus Moduliflexales</taxon>
        <taxon>Candidatus Moduliflexaceae</taxon>
    </lineage>
</organism>
<proteinExistence type="inferred from homology"/>
<gene>
    <name evidence="4" type="ORF">U14_02034</name>
</gene>
<dbReference type="CDD" id="cd07043">
    <property type="entry name" value="STAS_anti-anti-sigma_factors"/>
    <property type="match status" value="1"/>
</dbReference>
<evidence type="ECO:0000259" key="3">
    <source>
        <dbReference type="PROSITE" id="PS50801"/>
    </source>
</evidence>
<dbReference type="Pfam" id="PF01740">
    <property type="entry name" value="STAS"/>
    <property type="match status" value="1"/>
</dbReference>
<name>A0A0S6VY43_9BACT</name>
<dbReference type="Proteomes" id="UP000030700">
    <property type="component" value="Unassembled WGS sequence"/>
</dbReference>
<protein>
    <recommendedName>
        <fullName evidence="2">Anti-sigma factor antagonist</fullName>
    </recommendedName>
</protein>
<evidence type="ECO:0000313" key="5">
    <source>
        <dbReference type="Proteomes" id="UP000030700"/>
    </source>
</evidence>